<protein>
    <submittedName>
        <fullName evidence="1">Uncharacterized protein</fullName>
    </submittedName>
</protein>
<proteinExistence type="predicted"/>
<evidence type="ECO:0000313" key="2">
    <source>
        <dbReference type="Proteomes" id="UP000234661"/>
    </source>
</evidence>
<evidence type="ECO:0000313" key="1">
    <source>
        <dbReference type="EMBL" id="PLM50429.1"/>
    </source>
</evidence>
<reference evidence="1 2" key="1">
    <citation type="submission" date="2017-11" db="EMBL/GenBank/DDBJ databases">
        <authorList>
            <person name="Han C.G."/>
        </authorList>
    </citation>
    <scope>NUCLEOTIDE SEQUENCE [LARGE SCALE GENOMIC DNA]</scope>
    <source>
        <strain evidence="1 2">A2</strain>
    </source>
</reference>
<organism evidence="1 2">
    <name type="scientific">Klebsiella michiganensis</name>
    <dbReference type="NCBI Taxonomy" id="1134687"/>
    <lineage>
        <taxon>Bacteria</taxon>
        <taxon>Pseudomonadati</taxon>
        <taxon>Pseudomonadota</taxon>
        <taxon>Gammaproteobacteria</taxon>
        <taxon>Enterobacterales</taxon>
        <taxon>Enterobacteriaceae</taxon>
        <taxon>Klebsiella/Raoultella group</taxon>
        <taxon>Klebsiella</taxon>
    </lineage>
</organism>
<reference evidence="1 2" key="2">
    <citation type="submission" date="2018-01" db="EMBL/GenBank/DDBJ databases">
        <title>Genomic study of Klebsiella pneumoniae.</title>
        <authorList>
            <person name="Yang Y."/>
            <person name="Bicalho R."/>
        </authorList>
    </citation>
    <scope>NUCLEOTIDE SEQUENCE [LARGE SCALE GENOMIC DNA]</scope>
    <source>
        <strain evidence="1 2">A2</strain>
    </source>
</reference>
<name>A0A2J4YI02_9ENTR</name>
<dbReference type="EMBL" id="PIET01001472">
    <property type="protein sequence ID" value="PLM50429.1"/>
    <property type="molecule type" value="Genomic_DNA"/>
</dbReference>
<dbReference type="AlphaFoldDB" id="A0A2J4YI02"/>
<accession>A0A2J4YI02</accession>
<dbReference type="Proteomes" id="UP000234661">
    <property type="component" value="Unassembled WGS sequence"/>
</dbReference>
<gene>
    <name evidence="1" type="ORF">CWM85_31245</name>
</gene>
<sequence>MFHVDATITSGKLELQSVEAIGFNYQRTSDYARLVNVLSQSANFKVYLDGVAVDYTGTTLPFYIYNYASLIKSIGLSFTGELQFSSGNSSGNGKVLEVSSGLNTGGGTTTYTGNKKLRVYIVGTISTGGSFSVVRAGKTVFLSSTAGQFAANFDVRPGDVVVVSNNNTTVSSSWAEVQFN</sequence>
<comment type="caution">
    <text evidence="1">The sequence shown here is derived from an EMBL/GenBank/DDBJ whole genome shotgun (WGS) entry which is preliminary data.</text>
</comment>